<name>A0A2S5RGK4_9MOLU</name>
<dbReference type="Pfam" id="PF03382">
    <property type="entry name" value="DUF285"/>
    <property type="match status" value="4"/>
</dbReference>
<dbReference type="InterPro" id="IPR011889">
    <property type="entry name" value="Liste_lipo_26"/>
</dbReference>
<dbReference type="AlphaFoldDB" id="A0A2S5RGK4"/>
<evidence type="ECO:0008006" key="3">
    <source>
        <dbReference type="Google" id="ProtNLM"/>
    </source>
</evidence>
<keyword evidence="2" id="KW-1185">Reference proteome</keyword>
<dbReference type="EMBL" id="PHNF01000002">
    <property type="protein sequence ID" value="PPE06352.1"/>
    <property type="molecule type" value="Genomic_DNA"/>
</dbReference>
<dbReference type="NCBIfam" id="TIGR02167">
    <property type="entry name" value="Liste_lipo_26"/>
    <property type="match status" value="9"/>
</dbReference>
<accession>A0A2S5RGK4</accession>
<dbReference type="Proteomes" id="UP000239785">
    <property type="component" value="Unassembled WGS sequence"/>
</dbReference>
<organism evidence="1 2">
    <name type="scientific">Mesoplasma corruscae</name>
    <dbReference type="NCBI Taxonomy" id="216874"/>
    <lineage>
        <taxon>Bacteria</taxon>
        <taxon>Bacillati</taxon>
        <taxon>Mycoplasmatota</taxon>
        <taxon>Mollicutes</taxon>
        <taxon>Entomoplasmatales</taxon>
        <taxon>Entomoplasmataceae</taxon>
        <taxon>Mesoplasma</taxon>
    </lineage>
</organism>
<dbReference type="RefSeq" id="WP_181021227.1">
    <property type="nucleotide sequence ID" value="NZ_PHNF01000002.1"/>
</dbReference>
<protein>
    <recommendedName>
        <fullName evidence="3">BspA family leucine-rich repeat surface protein</fullName>
    </recommendedName>
</protein>
<dbReference type="InterPro" id="IPR005046">
    <property type="entry name" value="DUF285"/>
</dbReference>
<proteinExistence type="predicted"/>
<gene>
    <name evidence="1" type="ORF">MCORR_v1c06570</name>
</gene>
<evidence type="ECO:0000313" key="1">
    <source>
        <dbReference type="EMBL" id="PPE06352.1"/>
    </source>
</evidence>
<sequence length="649" mass="73325">MKKKKILFAIISSLLLTVAIAGPVIYVMNKKQKPIVSDKKENISLIKDKLQNILNSKTDGKWSVEELNQAIINANIDVDGGISIDAGEKLENFENKRVYHKDTYTFTGNATFENTYKYNNSVTLIHEWNEVNDKTKDISTIKDQLQNILNSKTDGEWSVEELNQAIIDDNIDVAGGIEVAKAKLEPIENETITVNQIKYTFTGKGEVNNNYKYNGSIELVTSIISDDSLADNITVYQDKNGNLLETDLMDFSNLNAVEIYKIGFKTDGSTIHHLKTVKSLPNILPKQITSLKDFFANSSLNSIKGISNWDTSNITNMQATFNGAKLFNGDISKWDTSKVTDMSWMFNSDFSFSGDISKWNTSNVTNMSAMFQNALYFNGDISNWNTSNVTNMSVMFNSSLGVPLFNGNISNWNTTKVTNMNGMFQGAANFNQDLSAKKVNGENGKEYIAWDTSNVTNMGWMFNYASSFNGDISNWNTSNVKIMSCMFQNALHFNGDISNWNTSNVASIEAMFNGSESFNGDISKWNTSNVTNMSIMFQDALNFNGDISKWNTSNVTNMSYMFCDAFSFNQDISTKKVKDKNGEEYTAWDTSKVTDMTQMFWNDYLPSFNGKEMSFKQDLTNWNVSQVNNHTEFWNDKNIKWDKQPIFTK</sequence>
<comment type="caution">
    <text evidence="1">The sequence shown here is derived from an EMBL/GenBank/DDBJ whole genome shotgun (WGS) entry which is preliminary data.</text>
</comment>
<evidence type="ECO:0000313" key="2">
    <source>
        <dbReference type="Proteomes" id="UP000239785"/>
    </source>
</evidence>
<reference evidence="1 2" key="1">
    <citation type="submission" date="2017-11" db="EMBL/GenBank/DDBJ databases">
        <title>Genome sequence of Mesoplasma corruscae ELCA-2 (ATCC 49579).</title>
        <authorList>
            <person name="Lo W.-S."/>
            <person name="Kuo C.-H."/>
        </authorList>
    </citation>
    <scope>NUCLEOTIDE SEQUENCE [LARGE SCALE GENOMIC DNA]</scope>
    <source>
        <strain evidence="1 2">ELCA-2</strain>
    </source>
</reference>